<dbReference type="AlphaFoldDB" id="A0A8H2LCC4"/>
<evidence type="ECO:0000313" key="2">
    <source>
        <dbReference type="EMBL" id="TYB70489.1"/>
    </source>
</evidence>
<sequence>MLKNNKLLVALLLIPAIIGVKAAAYFPGIIEVIYSTGLYPFISRFFRYFLGWIPFSFGDLVYGFGILFIMRWLLINRRRVVSDFKNWLIDIFAAVSIIYISFHLFWGLNYYRLPLHNSLNLEAEYTTEALVDVTKKLINKTNALHLELTNNDSIRVESPYSKATILKMVPEGYSVLKEKYPHLEYKGESIKTSLFSLPLTYMGFSGYLNPLTNEAQVDGLIPEFKFSTTASHEIGHQLGYAAENEANFMACLATTSHSDLYFRYCGFAFGLRHCLHEIYRRDPALYKELLVTLNTGVLKNYQEVRDFWEAHKNPTEPVFRKTYNTYLEANNQEGGMDSYSYVVALIVNYFKNKTL</sequence>
<keyword evidence="1" id="KW-0472">Membrane</keyword>
<comment type="caution">
    <text evidence="2">The sequence shown here is derived from an EMBL/GenBank/DDBJ whole genome shotgun (WGS) entry which is preliminary data.</text>
</comment>
<keyword evidence="1" id="KW-1133">Transmembrane helix</keyword>
<proteinExistence type="predicted"/>
<organism evidence="2 3">
    <name type="scientific">Bizionia saleffrena</name>
    <dbReference type="NCBI Taxonomy" id="291189"/>
    <lineage>
        <taxon>Bacteria</taxon>
        <taxon>Pseudomonadati</taxon>
        <taxon>Bacteroidota</taxon>
        <taxon>Flavobacteriia</taxon>
        <taxon>Flavobacteriales</taxon>
        <taxon>Flavobacteriaceae</taxon>
        <taxon>Bizionia</taxon>
    </lineage>
</organism>
<name>A0A8H2LCC4_9FLAO</name>
<feature type="transmembrane region" description="Helical" evidence="1">
    <location>
        <begin position="46"/>
        <end position="75"/>
    </location>
</feature>
<dbReference type="InterPro" id="IPR024294">
    <property type="entry name" value="DUF3810"/>
</dbReference>
<protein>
    <submittedName>
        <fullName evidence="2">DUF3810 domain-containing protein</fullName>
    </submittedName>
</protein>
<reference evidence="2 3" key="1">
    <citation type="submission" date="2019-08" db="EMBL/GenBank/DDBJ databases">
        <title>Genomes of Antarctic Bizionia species.</title>
        <authorList>
            <person name="Bowman J.P."/>
        </authorList>
    </citation>
    <scope>NUCLEOTIDE SEQUENCE [LARGE SCALE GENOMIC DNA]</scope>
    <source>
        <strain evidence="2 3">HFD</strain>
    </source>
</reference>
<dbReference type="RefSeq" id="WP_148370802.1">
    <property type="nucleotide sequence ID" value="NZ_VSKM01000017.1"/>
</dbReference>
<dbReference type="EMBL" id="VSKM01000017">
    <property type="protein sequence ID" value="TYB70489.1"/>
    <property type="molecule type" value="Genomic_DNA"/>
</dbReference>
<keyword evidence="1" id="KW-0812">Transmembrane</keyword>
<evidence type="ECO:0000256" key="1">
    <source>
        <dbReference type="SAM" id="Phobius"/>
    </source>
</evidence>
<dbReference type="Proteomes" id="UP000323324">
    <property type="component" value="Unassembled WGS sequence"/>
</dbReference>
<gene>
    <name evidence="2" type="ORF">ES676_13230</name>
</gene>
<keyword evidence="3" id="KW-1185">Reference proteome</keyword>
<evidence type="ECO:0000313" key="3">
    <source>
        <dbReference type="Proteomes" id="UP000323324"/>
    </source>
</evidence>
<accession>A0A8H2LCC4</accession>
<dbReference type="Pfam" id="PF12725">
    <property type="entry name" value="DUF3810"/>
    <property type="match status" value="1"/>
</dbReference>
<feature type="transmembrane region" description="Helical" evidence="1">
    <location>
        <begin position="87"/>
        <end position="108"/>
    </location>
</feature>